<dbReference type="Gramene" id="Psat06G0340700-T1">
    <property type="protein sequence ID" value="KAI5397575.1"/>
    <property type="gene ID" value="KIW84_063407"/>
</dbReference>
<dbReference type="PANTHER" id="PTHR11654">
    <property type="entry name" value="OLIGOPEPTIDE TRANSPORTER-RELATED"/>
    <property type="match status" value="1"/>
</dbReference>
<keyword evidence="5 6" id="KW-0472">Membrane</keyword>
<dbReference type="SMART" id="SM00175">
    <property type="entry name" value="RAB"/>
    <property type="match status" value="1"/>
</dbReference>
<dbReference type="GO" id="GO:0016020">
    <property type="term" value="C:membrane"/>
    <property type="evidence" value="ECO:0007669"/>
    <property type="project" value="UniProtKB-SubCell"/>
</dbReference>
<reference evidence="7 8" key="1">
    <citation type="journal article" date="2022" name="Nat. Genet.">
        <title>Improved pea reference genome and pan-genome highlight genomic features and evolutionary characteristics.</title>
        <authorList>
            <person name="Yang T."/>
            <person name="Liu R."/>
            <person name="Luo Y."/>
            <person name="Hu S."/>
            <person name="Wang D."/>
            <person name="Wang C."/>
            <person name="Pandey M.K."/>
            <person name="Ge S."/>
            <person name="Xu Q."/>
            <person name="Li N."/>
            <person name="Li G."/>
            <person name="Huang Y."/>
            <person name="Saxena R.K."/>
            <person name="Ji Y."/>
            <person name="Li M."/>
            <person name="Yan X."/>
            <person name="He Y."/>
            <person name="Liu Y."/>
            <person name="Wang X."/>
            <person name="Xiang C."/>
            <person name="Varshney R.K."/>
            <person name="Ding H."/>
            <person name="Gao S."/>
            <person name="Zong X."/>
        </authorList>
    </citation>
    <scope>NUCLEOTIDE SEQUENCE [LARGE SCALE GENOMIC DNA]</scope>
    <source>
        <strain evidence="7 8">cv. Zhongwan 6</strain>
    </source>
</reference>
<comment type="subcellular location">
    <subcellularLocation>
        <location evidence="1">Membrane</location>
        <topology evidence="1">Multi-pass membrane protein</topology>
    </subcellularLocation>
</comment>
<protein>
    <submittedName>
        <fullName evidence="7">Uncharacterized protein</fullName>
    </submittedName>
</protein>
<dbReference type="SUPFAM" id="SSF52540">
    <property type="entry name" value="P-loop containing nucleoside triphosphate hydrolases"/>
    <property type="match status" value="1"/>
</dbReference>
<evidence type="ECO:0000256" key="6">
    <source>
        <dbReference type="SAM" id="Phobius"/>
    </source>
</evidence>
<feature type="transmembrane region" description="Helical" evidence="6">
    <location>
        <begin position="345"/>
        <end position="366"/>
    </location>
</feature>
<organism evidence="7 8">
    <name type="scientific">Pisum sativum</name>
    <name type="common">Garden pea</name>
    <name type="synonym">Lathyrus oleraceus</name>
    <dbReference type="NCBI Taxonomy" id="3888"/>
    <lineage>
        <taxon>Eukaryota</taxon>
        <taxon>Viridiplantae</taxon>
        <taxon>Streptophyta</taxon>
        <taxon>Embryophyta</taxon>
        <taxon>Tracheophyta</taxon>
        <taxon>Spermatophyta</taxon>
        <taxon>Magnoliopsida</taxon>
        <taxon>eudicotyledons</taxon>
        <taxon>Gunneridae</taxon>
        <taxon>Pentapetalae</taxon>
        <taxon>rosids</taxon>
        <taxon>fabids</taxon>
        <taxon>Fabales</taxon>
        <taxon>Fabaceae</taxon>
        <taxon>Papilionoideae</taxon>
        <taxon>50 kb inversion clade</taxon>
        <taxon>NPAAA clade</taxon>
        <taxon>Hologalegina</taxon>
        <taxon>IRL clade</taxon>
        <taxon>Fabeae</taxon>
        <taxon>Lathyrus</taxon>
    </lineage>
</organism>
<evidence type="ECO:0000256" key="5">
    <source>
        <dbReference type="ARBA" id="ARBA00023136"/>
    </source>
</evidence>
<dbReference type="Pfam" id="PF00071">
    <property type="entry name" value="Ras"/>
    <property type="match status" value="1"/>
</dbReference>
<keyword evidence="4 6" id="KW-1133">Transmembrane helix</keyword>
<evidence type="ECO:0000256" key="4">
    <source>
        <dbReference type="ARBA" id="ARBA00022989"/>
    </source>
</evidence>
<dbReference type="InterPro" id="IPR005225">
    <property type="entry name" value="Small_GTP-bd"/>
</dbReference>
<dbReference type="PRINTS" id="PR00449">
    <property type="entry name" value="RASTRNSFRMNG"/>
</dbReference>
<keyword evidence="3 6" id="KW-0812">Transmembrane</keyword>
<dbReference type="SMART" id="SM00173">
    <property type="entry name" value="RAS"/>
    <property type="match status" value="1"/>
</dbReference>
<dbReference type="GO" id="GO:0005525">
    <property type="term" value="F:GTP binding"/>
    <property type="evidence" value="ECO:0007669"/>
    <property type="project" value="InterPro"/>
</dbReference>
<dbReference type="SMART" id="SM00174">
    <property type="entry name" value="RHO"/>
    <property type="match status" value="1"/>
</dbReference>
<dbReference type="AlphaFoldDB" id="A0A9D4W8P9"/>
<comment type="caution">
    <text evidence="7">The sequence shown here is derived from an EMBL/GenBank/DDBJ whole genome shotgun (WGS) entry which is preliminary data.</text>
</comment>
<keyword evidence="8" id="KW-1185">Reference proteome</keyword>
<dbReference type="InterPro" id="IPR000109">
    <property type="entry name" value="POT_fam"/>
</dbReference>
<accession>A0A9D4W8P9</accession>
<evidence type="ECO:0000256" key="1">
    <source>
        <dbReference type="ARBA" id="ARBA00004141"/>
    </source>
</evidence>
<comment type="similarity">
    <text evidence="2">Belongs to the major facilitator superfamily. Proton-dependent oligopeptide transporter (POT/PTR) (TC 2.A.17) family.</text>
</comment>
<gene>
    <name evidence="7" type="ORF">KIW84_063407</name>
</gene>
<feature type="transmembrane region" description="Helical" evidence="6">
    <location>
        <begin position="317"/>
        <end position="339"/>
    </location>
</feature>
<evidence type="ECO:0000313" key="7">
    <source>
        <dbReference type="EMBL" id="KAI5397575.1"/>
    </source>
</evidence>
<evidence type="ECO:0000256" key="3">
    <source>
        <dbReference type="ARBA" id="ARBA00022692"/>
    </source>
</evidence>
<feature type="transmembrane region" description="Helical" evidence="6">
    <location>
        <begin position="231"/>
        <end position="254"/>
    </location>
</feature>
<dbReference type="NCBIfam" id="TIGR00231">
    <property type="entry name" value="small_GTP"/>
    <property type="match status" value="1"/>
</dbReference>
<dbReference type="Gene3D" id="1.20.1250.20">
    <property type="entry name" value="MFS general substrate transporter like domains"/>
    <property type="match status" value="1"/>
</dbReference>
<feature type="transmembrane region" description="Helical" evidence="6">
    <location>
        <begin position="274"/>
        <end position="296"/>
    </location>
</feature>
<sequence length="606" mass="69138">MKAVEFDGIEFHGRVLIVKLDDGKRWKEKTLEREKWLHGNDEKEYRSTWHEERDGSRKEFQKVMETAPENWQEVVRAFERIKKDYVPTVFDNFSANVVVNGSIVNLGLWDTAGQEDYNRLRPLSYRGADVFILAFSLISKASYENVSKKWIPELKHYAPGVPIILFGTKLANQAFEKMSSYGIMLNMVLYFTRHYGMQAAKATNIILLWSAASYFTPVLAAFLADSYFGRFTIIAFGSFLTLLGMLLFWLTAIIPNLSPCDQLTMICNSPTTSQLAFLYFSLCLMAIGAGGVRASSLAFGVDQLNKKERDEGIIERYFNWSFALTGAAVLIGMTILVYIQENFGWIVGFGVPVVLMFISTLSFFLASSLYVKVEPKGNVISECARVVVASYKNRNLNLPSPNVSNDGGYYYDKDSEMLMPSDKLRFLNKACLIQNPQQDFTQDGRLKSQWSLCTIDQTAVVNLDDVTISLSKDGYRDMMKLADNFATFNQRLKYAHFRPLVPVKADSRSWWKYAYRAVSDQMKKARMLAHKFVEKSTESNLNARKQKVGKSWWSFGRNGNSPKEETEEFNFSEEDWNQLNKMIGYKEGDDGKSDVNSKADVVHKFV</sequence>
<proteinExistence type="inferred from homology"/>
<name>A0A9D4W8P9_PEA</name>
<dbReference type="GO" id="GO:0022857">
    <property type="term" value="F:transmembrane transporter activity"/>
    <property type="evidence" value="ECO:0007669"/>
    <property type="project" value="InterPro"/>
</dbReference>
<dbReference type="EMBL" id="JAMSHJ010000006">
    <property type="protein sequence ID" value="KAI5397575.1"/>
    <property type="molecule type" value="Genomic_DNA"/>
</dbReference>
<evidence type="ECO:0000256" key="2">
    <source>
        <dbReference type="ARBA" id="ARBA00005982"/>
    </source>
</evidence>
<dbReference type="GO" id="GO:0003924">
    <property type="term" value="F:GTPase activity"/>
    <property type="evidence" value="ECO:0007669"/>
    <property type="project" value="InterPro"/>
</dbReference>
<dbReference type="Pfam" id="PF00854">
    <property type="entry name" value="PTR2"/>
    <property type="match status" value="1"/>
</dbReference>
<feature type="transmembrane region" description="Helical" evidence="6">
    <location>
        <begin position="206"/>
        <end position="224"/>
    </location>
</feature>
<dbReference type="SUPFAM" id="SSF103473">
    <property type="entry name" value="MFS general substrate transporter"/>
    <property type="match status" value="1"/>
</dbReference>
<dbReference type="InterPro" id="IPR001806">
    <property type="entry name" value="Small_GTPase"/>
</dbReference>
<dbReference type="InterPro" id="IPR027417">
    <property type="entry name" value="P-loop_NTPase"/>
</dbReference>
<dbReference type="PROSITE" id="PS51420">
    <property type="entry name" value="RHO"/>
    <property type="match status" value="1"/>
</dbReference>
<dbReference type="InterPro" id="IPR036259">
    <property type="entry name" value="MFS_trans_sf"/>
</dbReference>
<evidence type="ECO:0000313" key="8">
    <source>
        <dbReference type="Proteomes" id="UP001058974"/>
    </source>
</evidence>
<dbReference type="Proteomes" id="UP001058974">
    <property type="component" value="Chromosome 6"/>
</dbReference>